<sequence length="1509" mass="168900">MPAIDFRTIRSHRGSQHSAFEELVSQLAALETPAGTPFHRKGVGADAGVECYRVDADGSETAWQAKYFFEFGNSQAQQLTESFDQAVASHPRLNRYIVSVPFDFSDGRVGKQKSQKDRWDDWVAARAAAIAPRQIEIVPWSAFELTERLSRNTPLYVGRRTYWFDAVHFGNDWFESRFAITRAALGKRYTPELNVDLPIRQALTAFARDPAFLRKVERWADQIDETAHSTLDHMRRALADGDVSLVSTLEDQLHAVSRAIRTTSLDTLDTLPFEDWATMLDATRETLGTCAAKIWDLRISPSGDNNDIRHGVYFADKLHEVIGEIEEEISSPENRCGNPRRLLLTGAAGVGKSHLLADVAKHHIAQGFPALLVLGGSFSDAEPWRQIADLIGLTTTTPAEILGALDAAAEAAGTRALVMVDAINERQGIAVWSERLAAFLETATAYPRIGILVSCRTTFLPYVVSDHLDEAALPRIAHPGFAGRAAEAARRYLDQRGIVRMAAPHLAPEFENPLFLRTCCDLLDLTGEREFPRGLAGISSIFEFYFRAIATTLNHKMGLFSRSAIVEGALQTLTNAMVEAGSGYLPLHQVLTLLEAIHPSQGRHEQSLFFQFENEGVLAVEPVNENGVLIELVRFTFERLSDHRIAERLLDEKVGSGDPALAFATDGPLRGYIIGQDAHRFAGVAEAFAVQIPERYARELPDLIEDEWERWSVAHAFQQSLLWRNQAVFTERTLKLVEDLSEGNQSDPLLSILLAVATEPDNPFNADHLDRKLHPMTLAERDVEWSTAATGIADEPDSPITTLIEWTMSNGLEALEPERARLVALTLGWLTSLSHRHVRDMATKALAALFVTRRVLVVQMVRHFADVDDPYVVDRVLAAAYGGATRSYSDDGLAELARAAFAAVFDRSPMPLHALIRDHARGLVELAAARGVLPADLDLVRARPPYGPGVPLEEISDETLAAFVEDYGGTKLRDEICSSAIEDGDFARYEIDPLAGRFLLLPREDVGRPLDDIYEEWRASVIAPFPERVAALDRLVTTVKDLRDNPLGFDFLDRPARPARPGKRDARKTAESEHKLALAAFEALLDEAGQQEFRIRGFGYVERAMWDPDSFGSHPDHTGMGARRWVAWRAHDLGWTPERFSAFDRHVHNHGRMEHRIERIGKKYQWIALHELTGRLSDYYAVDGNWRYPPQPYEGPWQVGMREMDPTVLVTHTEQRDNDRQGATWWSPLAVRWWHDPPPARIAWMSDRQRDMPDPVREIDVTDPEGRRWLVLDANVGRNQWVVIDGERVIHRMTWHKVKSLLVSTADADRLERLLVRDAGDRDHPPETDVSSGMYLGEYRWHPSAASSRGDWKIGKRSPIGVMTTIGDWYIERSGHDYSIQNSFNLTVPSPALMDGLGLRLAEGRSLLYADAGGTILFKDPSAEEPGFSAAVVDRAAMLACLEREDLELVWSFSGEKSAHGGKRHSNGWGGMLEYWGIYRLRGDQICGKLRFEEKSPRGEQLAQFLASG</sequence>
<dbReference type="RefSeq" id="WP_176267621.1">
    <property type="nucleotide sequence ID" value="NZ_JABWGV010000003.1"/>
</dbReference>
<reference evidence="1 2" key="1">
    <citation type="submission" date="2020-06" db="EMBL/GenBank/DDBJ databases">
        <title>Altererythrobacter sp. HHU K3-1.</title>
        <authorList>
            <person name="Zhang D."/>
            <person name="Xue H."/>
        </authorList>
    </citation>
    <scope>NUCLEOTIDE SEQUENCE [LARGE SCALE GENOMIC DNA]</scope>
    <source>
        <strain evidence="1 2">HHU K3-1</strain>
    </source>
</reference>
<organism evidence="1 2">
    <name type="scientific">Qipengyuania atrilutea</name>
    <dbReference type="NCBI Taxonomy" id="2744473"/>
    <lineage>
        <taxon>Bacteria</taxon>
        <taxon>Pseudomonadati</taxon>
        <taxon>Pseudomonadota</taxon>
        <taxon>Alphaproteobacteria</taxon>
        <taxon>Sphingomonadales</taxon>
        <taxon>Erythrobacteraceae</taxon>
        <taxon>Qipengyuania</taxon>
    </lineage>
</organism>
<evidence type="ECO:0000313" key="1">
    <source>
        <dbReference type="EMBL" id="NVD45328.1"/>
    </source>
</evidence>
<gene>
    <name evidence="1" type="ORF">HUV48_09905</name>
</gene>
<keyword evidence="2" id="KW-1185">Reference proteome</keyword>
<keyword evidence="1" id="KW-0547">Nucleotide-binding</keyword>
<keyword evidence="1" id="KW-0067">ATP-binding</keyword>
<dbReference type="GO" id="GO:0005524">
    <property type="term" value="F:ATP binding"/>
    <property type="evidence" value="ECO:0007669"/>
    <property type="project" value="UniProtKB-KW"/>
</dbReference>
<dbReference type="InterPro" id="IPR027417">
    <property type="entry name" value="P-loop_NTPase"/>
</dbReference>
<dbReference type="Proteomes" id="UP000561438">
    <property type="component" value="Unassembled WGS sequence"/>
</dbReference>
<name>A0A850H647_9SPHN</name>
<evidence type="ECO:0000313" key="2">
    <source>
        <dbReference type="Proteomes" id="UP000561438"/>
    </source>
</evidence>
<accession>A0A850H647</accession>
<dbReference type="EMBL" id="JABWGV010000003">
    <property type="protein sequence ID" value="NVD45328.1"/>
    <property type="molecule type" value="Genomic_DNA"/>
</dbReference>
<protein>
    <submittedName>
        <fullName evidence="1">ATP-binding protein</fullName>
    </submittedName>
</protein>
<proteinExistence type="predicted"/>
<dbReference type="SUPFAM" id="SSF52540">
    <property type="entry name" value="P-loop containing nucleoside triphosphate hydrolases"/>
    <property type="match status" value="1"/>
</dbReference>
<comment type="caution">
    <text evidence="1">The sequence shown here is derived from an EMBL/GenBank/DDBJ whole genome shotgun (WGS) entry which is preliminary data.</text>
</comment>